<feature type="transmembrane region" description="Helical" evidence="11">
    <location>
        <begin position="12"/>
        <end position="30"/>
    </location>
</feature>
<reference evidence="15" key="1">
    <citation type="submission" date="2017-04" db="EMBL/GenBank/DDBJ databases">
        <authorList>
            <person name="Varghese N."/>
            <person name="Submissions S."/>
        </authorList>
    </citation>
    <scope>NUCLEOTIDE SEQUENCE [LARGE SCALE GENOMIC DNA]</scope>
    <source>
        <strain evidence="15">UI2</strain>
    </source>
</reference>
<dbReference type="InterPro" id="IPR003660">
    <property type="entry name" value="HAMP_dom"/>
</dbReference>
<dbReference type="PROSITE" id="PS50109">
    <property type="entry name" value="HIS_KIN"/>
    <property type="match status" value="1"/>
</dbReference>
<keyword evidence="7 14" id="KW-0418">Kinase</keyword>
<evidence type="ECO:0000259" key="12">
    <source>
        <dbReference type="PROSITE" id="PS50109"/>
    </source>
</evidence>
<dbReference type="Proteomes" id="UP000194469">
    <property type="component" value="Unassembled WGS sequence"/>
</dbReference>
<keyword evidence="5" id="KW-0808">Transferase</keyword>
<gene>
    <name evidence="14" type="ORF">SAMN06295984_1502</name>
</gene>
<evidence type="ECO:0000256" key="4">
    <source>
        <dbReference type="ARBA" id="ARBA00022553"/>
    </source>
</evidence>
<keyword evidence="10 11" id="KW-0472">Membrane</keyword>
<dbReference type="EC" id="2.7.13.3" evidence="3"/>
<dbReference type="InterPro" id="IPR004358">
    <property type="entry name" value="Sig_transdc_His_kin-like_C"/>
</dbReference>
<dbReference type="GO" id="GO:0004673">
    <property type="term" value="F:protein histidine kinase activity"/>
    <property type="evidence" value="ECO:0007669"/>
    <property type="project" value="UniProtKB-EC"/>
</dbReference>
<evidence type="ECO:0000256" key="3">
    <source>
        <dbReference type="ARBA" id="ARBA00012438"/>
    </source>
</evidence>
<keyword evidence="15" id="KW-1185">Reference proteome</keyword>
<evidence type="ECO:0000313" key="15">
    <source>
        <dbReference type="Proteomes" id="UP000194469"/>
    </source>
</evidence>
<dbReference type="RefSeq" id="WP_086456554.1">
    <property type="nucleotide sequence ID" value="NZ_FXWL01000001.1"/>
</dbReference>
<dbReference type="InterPro" id="IPR050428">
    <property type="entry name" value="TCS_sensor_his_kinase"/>
</dbReference>
<evidence type="ECO:0000256" key="9">
    <source>
        <dbReference type="ARBA" id="ARBA00023012"/>
    </source>
</evidence>
<dbReference type="InterPro" id="IPR036890">
    <property type="entry name" value="HATPase_C_sf"/>
</dbReference>
<dbReference type="PANTHER" id="PTHR45436">
    <property type="entry name" value="SENSOR HISTIDINE KINASE YKOH"/>
    <property type="match status" value="1"/>
</dbReference>
<dbReference type="PRINTS" id="PR00344">
    <property type="entry name" value="BCTRLSENSOR"/>
</dbReference>
<name>A0A1Y6F0T9_9SPHN</name>
<keyword evidence="4" id="KW-0597">Phosphoprotein</keyword>
<dbReference type="InterPro" id="IPR005467">
    <property type="entry name" value="His_kinase_dom"/>
</dbReference>
<evidence type="ECO:0000256" key="6">
    <source>
        <dbReference type="ARBA" id="ARBA00022692"/>
    </source>
</evidence>
<dbReference type="GeneID" id="303001559"/>
<keyword evidence="9" id="KW-0902">Two-component regulatory system</keyword>
<dbReference type="EMBL" id="FXWL01000001">
    <property type="protein sequence ID" value="SMQ66392.1"/>
    <property type="molecule type" value="Genomic_DNA"/>
</dbReference>
<evidence type="ECO:0000259" key="13">
    <source>
        <dbReference type="PROSITE" id="PS50885"/>
    </source>
</evidence>
<sequence length="455" mass="48809">MTRLFSSLRARFLAAILIWVALGIGALWFSSVRLFSSHVEQQYHEELEVHVRELAELTVLDAAGNPRLSRPLSDPRYAVPLSGFYWQIGRPGYRSLKSPSMTRGALDEDVAHSPDILHRVENGPTGPTITYGFERAVPGGAPLHFVIATDERLLRAVIASFTRELSLWLSLLALALLASGLAIITLGFRPFNRLAARIAALRRGQADHIEGVFPDEIRQLVDPLNSYLARNAEIVERGRVAAGALAHSLRTPLAVVTDEAERLQQRGTESAAADVFLSESETMQRQIDYHLSRVRSGGSHAGMVGGVRLAAILPPLIAAMERCHPGKRFAATAAALDTAAPSLPMDAEDLSEILSNLLDNAGKWARSGITIDYRFDGAARRIAITDDGPGVPPDQREAMFGIGARGAGPGAGSGLGLAIARDVARDYGGDVALDRAPSGGTVATLRIGDWPAGDM</sequence>
<dbReference type="PROSITE" id="PS50885">
    <property type="entry name" value="HAMP"/>
    <property type="match status" value="1"/>
</dbReference>
<keyword evidence="6 11" id="KW-0812">Transmembrane</keyword>
<protein>
    <recommendedName>
        <fullName evidence="3">histidine kinase</fullName>
        <ecNumber evidence="3">2.7.13.3</ecNumber>
    </recommendedName>
</protein>
<accession>A0A1Y6F0T9</accession>
<dbReference type="Gene3D" id="1.10.287.130">
    <property type="match status" value="1"/>
</dbReference>
<dbReference type="Gene3D" id="3.30.565.10">
    <property type="entry name" value="Histidine kinase-like ATPase, C-terminal domain"/>
    <property type="match status" value="1"/>
</dbReference>
<evidence type="ECO:0000256" key="7">
    <source>
        <dbReference type="ARBA" id="ARBA00022777"/>
    </source>
</evidence>
<evidence type="ECO:0000256" key="11">
    <source>
        <dbReference type="SAM" id="Phobius"/>
    </source>
</evidence>
<dbReference type="GO" id="GO:0005886">
    <property type="term" value="C:plasma membrane"/>
    <property type="evidence" value="ECO:0007669"/>
    <property type="project" value="TreeGrafter"/>
</dbReference>
<evidence type="ECO:0000256" key="10">
    <source>
        <dbReference type="ARBA" id="ARBA00023136"/>
    </source>
</evidence>
<evidence type="ECO:0000256" key="2">
    <source>
        <dbReference type="ARBA" id="ARBA00004370"/>
    </source>
</evidence>
<comment type="subcellular location">
    <subcellularLocation>
        <location evidence="2">Membrane</location>
    </subcellularLocation>
</comment>
<evidence type="ECO:0000256" key="1">
    <source>
        <dbReference type="ARBA" id="ARBA00000085"/>
    </source>
</evidence>
<feature type="transmembrane region" description="Helical" evidence="11">
    <location>
        <begin position="167"/>
        <end position="188"/>
    </location>
</feature>
<dbReference type="AlphaFoldDB" id="A0A1Y6F0T9"/>
<comment type="catalytic activity">
    <reaction evidence="1">
        <text>ATP + protein L-histidine = ADP + protein N-phospho-L-histidine.</text>
        <dbReference type="EC" id="2.7.13.3"/>
    </reaction>
</comment>
<keyword evidence="8 11" id="KW-1133">Transmembrane helix</keyword>
<organism evidence="14 15">
    <name type="scientific">Sphingopyxis terrae subsp. ummariensis</name>
    <dbReference type="NCBI Taxonomy" id="429001"/>
    <lineage>
        <taxon>Bacteria</taxon>
        <taxon>Pseudomonadati</taxon>
        <taxon>Pseudomonadota</taxon>
        <taxon>Alphaproteobacteria</taxon>
        <taxon>Sphingomonadales</taxon>
        <taxon>Sphingomonadaceae</taxon>
        <taxon>Sphingopyxis</taxon>
    </lineage>
</organism>
<dbReference type="SMART" id="SM00387">
    <property type="entry name" value="HATPase_c"/>
    <property type="match status" value="1"/>
</dbReference>
<feature type="domain" description="HAMP" evidence="13">
    <location>
        <begin position="185"/>
        <end position="236"/>
    </location>
</feature>
<dbReference type="SUPFAM" id="SSF55874">
    <property type="entry name" value="ATPase domain of HSP90 chaperone/DNA topoisomerase II/histidine kinase"/>
    <property type="match status" value="1"/>
</dbReference>
<feature type="domain" description="Histidine kinase" evidence="12">
    <location>
        <begin position="244"/>
        <end position="451"/>
    </location>
</feature>
<dbReference type="GO" id="GO:0000160">
    <property type="term" value="P:phosphorelay signal transduction system"/>
    <property type="evidence" value="ECO:0007669"/>
    <property type="project" value="UniProtKB-KW"/>
</dbReference>
<evidence type="ECO:0000256" key="8">
    <source>
        <dbReference type="ARBA" id="ARBA00022989"/>
    </source>
</evidence>
<evidence type="ECO:0000256" key="5">
    <source>
        <dbReference type="ARBA" id="ARBA00022679"/>
    </source>
</evidence>
<evidence type="ECO:0000313" key="14">
    <source>
        <dbReference type="EMBL" id="SMQ66392.1"/>
    </source>
</evidence>
<dbReference type="Pfam" id="PF02518">
    <property type="entry name" value="HATPase_c"/>
    <property type="match status" value="1"/>
</dbReference>
<proteinExistence type="predicted"/>
<dbReference type="InterPro" id="IPR003594">
    <property type="entry name" value="HATPase_dom"/>
</dbReference>
<dbReference type="PANTHER" id="PTHR45436:SF5">
    <property type="entry name" value="SENSOR HISTIDINE KINASE TRCS"/>
    <property type="match status" value="1"/>
</dbReference>